<dbReference type="GO" id="GO:0004577">
    <property type="term" value="F:N-acetylglucosaminyldiphosphodolichol N-acetylglucosaminyltransferase activity"/>
    <property type="evidence" value="ECO:0007669"/>
    <property type="project" value="TreeGrafter"/>
</dbReference>
<gene>
    <name evidence="11" type="primary">ALG14</name>
    <name evidence="12" type="ORF">AMAG_10298</name>
</gene>
<comment type="function">
    <text evidence="11">Involved in protein N-glycosylation. Essential for the second step of the dolichol-linked oligosaccharide pathway. Anchors the catalytic subunit ALG13 to the ER.</text>
</comment>
<dbReference type="GO" id="GO:0031965">
    <property type="term" value="C:nuclear membrane"/>
    <property type="evidence" value="ECO:0007669"/>
    <property type="project" value="UniProtKB-SubCell"/>
</dbReference>
<keyword evidence="7 11" id="KW-0256">Endoplasmic reticulum</keyword>
<dbReference type="VEuPathDB" id="FungiDB:AMAG_10298"/>
<evidence type="ECO:0000256" key="1">
    <source>
        <dbReference type="ARBA" id="ARBA00004389"/>
    </source>
</evidence>
<reference evidence="13" key="2">
    <citation type="submission" date="2009-11" db="EMBL/GenBank/DDBJ databases">
        <title>The Genome Sequence of Allomyces macrogynus strain ATCC 38327.</title>
        <authorList>
            <consortium name="The Broad Institute Genome Sequencing Platform"/>
            <person name="Russ C."/>
            <person name="Cuomo C."/>
            <person name="Shea T."/>
            <person name="Young S.K."/>
            <person name="Zeng Q."/>
            <person name="Koehrsen M."/>
            <person name="Haas B."/>
            <person name="Borodovsky M."/>
            <person name="Guigo R."/>
            <person name="Alvarado L."/>
            <person name="Berlin A."/>
            <person name="Borenstein D."/>
            <person name="Chen Z."/>
            <person name="Engels R."/>
            <person name="Freedman E."/>
            <person name="Gellesch M."/>
            <person name="Goldberg J."/>
            <person name="Griggs A."/>
            <person name="Gujja S."/>
            <person name="Heiman D."/>
            <person name="Hepburn T."/>
            <person name="Howarth C."/>
            <person name="Jen D."/>
            <person name="Larson L."/>
            <person name="Lewis B."/>
            <person name="Mehta T."/>
            <person name="Park D."/>
            <person name="Pearson M."/>
            <person name="Roberts A."/>
            <person name="Saif S."/>
            <person name="Shenoy N."/>
            <person name="Sisk P."/>
            <person name="Stolte C."/>
            <person name="Sykes S."/>
            <person name="Walk T."/>
            <person name="White J."/>
            <person name="Yandava C."/>
            <person name="Burger G."/>
            <person name="Gray M.W."/>
            <person name="Holland P.W.H."/>
            <person name="King N."/>
            <person name="Lang F.B.F."/>
            <person name="Roger A.J."/>
            <person name="Ruiz-Trillo I."/>
            <person name="Lander E."/>
            <person name="Nusbaum C."/>
        </authorList>
    </citation>
    <scope>NUCLEOTIDE SEQUENCE [LARGE SCALE GENOMIC DNA]</scope>
    <source>
        <strain evidence="13">ATCC 38327</strain>
    </source>
</reference>
<protein>
    <recommendedName>
        <fullName evidence="5 11">UDP-N-acetylglucosamine transferase subunit ALG14</fullName>
    </recommendedName>
    <alternativeName>
        <fullName evidence="10 11">Asparagine-linked glycosylation protein 14</fullName>
    </alternativeName>
</protein>
<keyword evidence="13" id="KW-1185">Reference proteome</keyword>
<evidence type="ECO:0000256" key="7">
    <source>
        <dbReference type="ARBA" id="ARBA00022824"/>
    </source>
</evidence>
<evidence type="ECO:0000256" key="2">
    <source>
        <dbReference type="ARBA" id="ARBA00004590"/>
    </source>
</evidence>
<proteinExistence type="inferred from homology"/>
<sequence>MVVLGSGGHTAEMLSLVSTIGREFPYAARVYVAARGDDLSVAKAAHAELARSDANAAAYRVRLIPRARKVGQSWWSTPWTTLRACVAAFGIVYVDAPHLILCNGPGTCIPLCLAAAALKMLGLVGTRLLYVESFARVKRLSFSARIFYHLRLGALVVQWPALQTQYPRSIYKGILI</sequence>
<dbReference type="Gene3D" id="3.40.50.2000">
    <property type="entry name" value="Glycogen Phosphorylase B"/>
    <property type="match status" value="1"/>
</dbReference>
<organism evidence="12 13">
    <name type="scientific">Allomyces macrogynus (strain ATCC 38327)</name>
    <name type="common">Allomyces javanicus var. macrogynus</name>
    <dbReference type="NCBI Taxonomy" id="578462"/>
    <lineage>
        <taxon>Eukaryota</taxon>
        <taxon>Fungi</taxon>
        <taxon>Fungi incertae sedis</taxon>
        <taxon>Blastocladiomycota</taxon>
        <taxon>Blastocladiomycetes</taxon>
        <taxon>Blastocladiales</taxon>
        <taxon>Blastocladiaceae</taxon>
        <taxon>Allomyces</taxon>
    </lineage>
</organism>
<evidence type="ECO:0000256" key="5">
    <source>
        <dbReference type="ARBA" id="ARBA00017467"/>
    </source>
</evidence>
<dbReference type="AlphaFoldDB" id="A0A0L0SU84"/>
<dbReference type="OMA" id="GTCCIIT"/>
<name>A0A0L0SU84_ALLM3</name>
<dbReference type="GO" id="GO:0006488">
    <property type="term" value="P:dolichol-linked oligosaccharide biosynthetic process"/>
    <property type="evidence" value="ECO:0007669"/>
    <property type="project" value="InterPro"/>
</dbReference>
<comment type="subcellular location">
    <subcellularLocation>
        <location evidence="1 11">Endoplasmic reticulum membrane</location>
        <topology evidence="1 11">Single-pass membrane protein</topology>
    </subcellularLocation>
    <subcellularLocation>
        <location evidence="2">Nucleus membrane</location>
        <topology evidence="2">Single-pass membrane protein</topology>
    </subcellularLocation>
</comment>
<evidence type="ECO:0000313" key="13">
    <source>
        <dbReference type="Proteomes" id="UP000054350"/>
    </source>
</evidence>
<dbReference type="InterPro" id="IPR013969">
    <property type="entry name" value="Oligosacch_biosynth_Alg14"/>
</dbReference>
<accession>A0A0L0SU84</accession>
<comment type="similarity">
    <text evidence="3 11">Belongs to the ALG14 family.</text>
</comment>
<dbReference type="eggNOG" id="KOG3339">
    <property type="taxonomic scope" value="Eukaryota"/>
</dbReference>
<evidence type="ECO:0000256" key="4">
    <source>
        <dbReference type="ARBA" id="ARBA00011335"/>
    </source>
</evidence>
<dbReference type="Proteomes" id="UP000054350">
    <property type="component" value="Unassembled WGS sequence"/>
</dbReference>
<evidence type="ECO:0000313" key="12">
    <source>
        <dbReference type="EMBL" id="KNE66021.1"/>
    </source>
</evidence>
<dbReference type="EMBL" id="GG745349">
    <property type="protein sequence ID" value="KNE66021.1"/>
    <property type="molecule type" value="Genomic_DNA"/>
</dbReference>
<dbReference type="GO" id="GO:0043541">
    <property type="term" value="C:UDP-N-acetylglucosamine transferase complex"/>
    <property type="evidence" value="ECO:0007669"/>
    <property type="project" value="TreeGrafter"/>
</dbReference>
<evidence type="ECO:0000256" key="9">
    <source>
        <dbReference type="ARBA" id="ARBA00023136"/>
    </source>
</evidence>
<evidence type="ECO:0000256" key="6">
    <source>
        <dbReference type="ARBA" id="ARBA00022692"/>
    </source>
</evidence>
<keyword evidence="6" id="KW-0812">Transmembrane</keyword>
<comment type="subunit">
    <text evidence="4 11">Heterodimer with ALG13 to form a functional enzyme.</text>
</comment>
<dbReference type="PANTHER" id="PTHR12154:SF4">
    <property type="entry name" value="UDP-N-ACETYLGLUCOSAMINE TRANSFERASE SUBUNIT ALG14 HOMOLOG"/>
    <property type="match status" value="1"/>
</dbReference>
<dbReference type="OrthoDB" id="17098at2759"/>
<keyword evidence="8" id="KW-1133">Transmembrane helix</keyword>
<dbReference type="Pfam" id="PF08660">
    <property type="entry name" value="Alg14"/>
    <property type="match status" value="1"/>
</dbReference>
<evidence type="ECO:0000256" key="3">
    <source>
        <dbReference type="ARBA" id="ARBA00009731"/>
    </source>
</evidence>
<evidence type="ECO:0000256" key="10">
    <source>
        <dbReference type="ARBA" id="ARBA00032062"/>
    </source>
</evidence>
<evidence type="ECO:0000256" key="8">
    <source>
        <dbReference type="ARBA" id="ARBA00022989"/>
    </source>
</evidence>
<dbReference type="STRING" id="578462.A0A0L0SU84"/>
<reference evidence="12 13" key="1">
    <citation type="submission" date="2009-11" db="EMBL/GenBank/DDBJ databases">
        <title>Annotation of Allomyces macrogynus ATCC 38327.</title>
        <authorList>
            <consortium name="The Broad Institute Genome Sequencing Platform"/>
            <person name="Russ C."/>
            <person name="Cuomo C."/>
            <person name="Burger G."/>
            <person name="Gray M.W."/>
            <person name="Holland P.W.H."/>
            <person name="King N."/>
            <person name="Lang F.B.F."/>
            <person name="Roger A.J."/>
            <person name="Ruiz-Trillo I."/>
            <person name="Young S.K."/>
            <person name="Zeng Q."/>
            <person name="Gargeya S."/>
            <person name="Fitzgerald M."/>
            <person name="Haas B."/>
            <person name="Abouelleil A."/>
            <person name="Alvarado L."/>
            <person name="Arachchi H.M."/>
            <person name="Berlin A."/>
            <person name="Chapman S.B."/>
            <person name="Gearin G."/>
            <person name="Goldberg J."/>
            <person name="Griggs A."/>
            <person name="Gujja S."/>
            <person name="Hansen M."/>
            <person name="Heiman D."/>
            <person name="Howarth C."/>
            <person name="Larimer J."/>
            <person name="Lui A."/>
            <person name="MacDonald P.J.P."/>
            <person name="McCowen C."/>
            <person name="Montmayeur A."/>
            <person name="Murphy C."/>
            <person name="Neiman D."/>
            <person name="Pearson M."/>
            <person name="Priest M."/>
            <person name="Roberts A."/>
            <person name="Saif S."/>
            <person name="Shea T."/>
            <person name="Sisk P."/>
            <person name="Stolte C."/>
            <person name="Sykes S."/>
            <person name="Wortman J."/>
            <person name="Nusbaum C."/>
            <person name="Birren B."/>
        </authorList>
    </citation>
    <scope>NUCLEOTIDE SEQUENCE [LARGE SCALE GENOMIC DNA]</scope>
    <source>
        <strain evidence="12 13">ATCC 38327</strain>
    </source>
</reference>
<evidence type="ECO:0000256" key="11">
    <source>
        <dbReference type="RuleBase" id="RU362127"/>
    </source>
</evidence>
<dbReference type="PANTHER" id="PTHR12154">
    <property type="entry name" value="GLYCOSYL TRANSFERASE-RELATED"/>
    <property type="match status" value="1"/>
</dbReference>
<keyword evidence="9" id="KW-0472">Membrane</keyword>